<dbReference type="PROSITE" id="PS50164">
    <property type="entry name" value="GIY_YIG"/>
    <property type="match status" value="1"/>
</dbReference>
<comment type="similarity">
    <text evidence="1">Belongs to the UPF0213 family.</text>
</comment>
<proteinExistence type="inferred from homology"/>
<evidence type="ECO:0000256" key="1">
    <source>
        <dbReference type="ARBA" id="ARBA00007435"/>
    </source>
</evidence>
<dbReference type="PANTHER" id="PTHR34477">
    <property type="entry name" value="UPF0213 PROTEIN YHBQ"/>
    <property type="match status" value="1"/>
</dbReference>
<dbReference type="InterPro" id="IPR035901">
    <property type="entry name" value="GIY-YIG_endonuc_sf"/>
</dbReference>
<dbReference type="PANTHER" id="PTHR34477:SF1">
    <property type="entry name" value="UPF0213 PROTEIN YHBQ"/>
    <property type="match status" value="1"/>
</dbReference>
<evidence type="ECO:0000259" key="2">
    <source>
        <dbReference type="PROSITE" id="PS50164"/>
    </source>
</evidence>
<evidence type="ECO:0000313" key="3">
    <source>
        <dbReference type="EMBL" id="AYV24586.1"/>
    </source>
</evidence>
<dbReference type="InterPro" id="IPR050190">
    <property type="entry name" value="UPF0213_domain"/>
</dbReference>
<dbReference type="InterPro" id="IPR000305">
    <property type="entry name" value="GIY-YIG_endonuc"/>
</dbReference>
<reference evidence="3 4" key="1">
    <citation type="submission" date="2018-11" db="EMBL/GenBank/DDBJ databases">
        <title>Complete Genome Sequence of Vbrio mediterranei 117-T6: a Potential Pathogen Bacteria Isolated from the Conchocelis of Pyropia.</title>
        <authorList>
            <person name="Liu Q."/>
        </authorList>
    </citation>
    <scope>NUCLEOTIDE SEQUENCE [LARGE SCALE GENOMIC DNA]</scope>
    <source>
        <strain evidence="3 4">117-T6</strain>
    </source>
</reference>
<dbReference type="CDD" id="cd10456">
    <property type="entry name" value="GIY-YIG_UPF0213"/>
    <property type="match status" value="1"/>
</dbReference>
<dbReference type="Pfam" id="PF01541">
    <property type="entry name" value="GIY-YIG"/>
    <property type="match status" value="1"/>
</dbReference>
<dbReference type="RefSeq" id="WP_124942061.1">
    <property type="nucleotide sequence ID" value="NZ_CP033578.1"/>
</dbReference>
<organism evidence="3 4">
    <name type="scientific">Vibrio mediterranei</name>
    <dbReference type="NCBI Taxonomy" id="689"/>
    <lineage>
        <taxon>Bacteria</taxon>
        <taxon>Pseudomonadati</taxon>
        <taxon>Pseudomonadota</taxon>
        <taxon>Gammaproteobacteria</taxon>
        <taxon>Vibrionales</taxon>
        <taxon>Vibrionaceae</taxon>
        <taxon>Vibrio</taxon>
    </lineage>
</organism>
<accession>A0A3G4VIC4</accession>
<gene>
    <name evidence="3" type="ORF">ECB94_25380</name>
</gene>
<dbReference type="AlphaFoldDB" id="A0A3G4VIC4"/>
<dbReference type="Gene3D" id="3.40.1440.10">
    <property type="entry name" value="GIY-YIG endonuclease"/>
    <property type="match status" value="1"/>
</dbReference>
<dbReference type="EMBL" id="CP033578">
    <property type="protein sequence ID" value="AYV24586.1"/>
    <property type="molecule type" value="Genomic_DNA"/>
</dbReference>
<feature type="domain" description="GIY-YIG" evidence="2">
    <location>
        <begin position="8"/>
        <end position="85"/>
    </location>
</feature>
<protein>
    <submittedName>
        <fullName evidence="3">GIY-YIG nuclease family protein</fullName>
    </submittedName>
</protein>
<dbReference type="Proteomes" id="UP000279760">
    <property type="component" value="Chromosome 2"/>
</dbReference>
<name>A0A3G4VIC4_9VIBR</name>
<sequence>MEVENEEPSWFVYLVRTSKSALYCGITNDLQRRFKQHQEGKGAKALRGKGPLQLVWSQSEINKSEALKTEIAIKKLRKVQKEHLVKQAVRFDRK</sequence>
<evidence type="ECO:0000313" key="4">
    <source>
        <dbReference type="Proteomes" id="UP000279760"/>
    </source>
</evidence>
<dbReference type="SUPFAM" id="SSF82771">
    <property type="entry name" value="GIY-YIG endonuclease"/>
    <property type="match status" value="1"/>
</dbReference>
<dbReference type="SMART" id="SM00465">
    <property type="entry name" value="GIYc"/>
    <property type="match status" value="1"/>
</dbReference>